<dbReference type="PANTHER" id="PTHR45820:SF5">
    <property type="entry name" value="DIFFUSION FACILITATOR FAMILY METAL ION TRANSPORTER, PUTATIVE-RELATED"/>
    <property type="match status" value="1"/>
</dbReference>
<feature type="region of interest" description="Disordered" evidence="8">
    <location>
        <begin position="241"/>
        <end position="280"/>
    </location>
</feature>
<evidence type="ECO:0000256" key="3">
    <source>
        <dbReference type="ARBA" id="ARBA00022448"/>
    </source>
</evidence>
<dbReference type="GO" id="GO:0005385">
    <property type="term" value="F:zinc ion transmembrane transporter activity"/>
    <property type="evidence" value="ECO:0007669"/>
    <property type="project" value="TreeGrafter"/>
</dbReference>
<feature type="region of interest" description="Disordered" evidence="8">
    <location>
        <begin position="42"/>
        <end position="67"/>
    </location>
</feature>
<dbReference type="GO" id="GO:0006882">
    <property type="term" value="P:intracellular zinc ion homeostasis"/>
    <property type="evidence" value="ECO:0007669"/>
    <property type="project" value="TreeGrafter"/>
</dbReference>
<dbReference type="SUPFAM" id="SSF160240">
    <property type="entry name" value="Cation efflux protein cytoplasmic domain-like"/>
    <property type="match status" value="1"/>
</dbReference>
<feature type="domain" description="Cation efflux protein cytoplasmic" evidence="10">
    <location>
        <begin position="143"/>
        <end position="217"/>
    </location>
</feature>
<proteinExistence type="inferred from homology"/>
<dbReference type="AlphaFoldDB" id="A0A146FJ73"/>
<comment type="subcellular location">
    <subcellularLocation>
        <location evidence="1">Membrane</location>
        <topology evidence="1">Multi-pass membrane protein</topology>
    </subcellularLocation>
</comment>
<dbReference type="NCBIfam" id="TIGR01297">
    <property type="entry name" value="CDF"/>
    <property type="match status" value="1"/>
</dbReference>
<dbReference type="InterPro" id="IPR002524">
    <property type="entry name" value="Cation_efflux"/>
</dbReference>
<evidence type="ECO:0000256" key="5">
    <source>
        <dbReference type="ARBA" id="ARBA00022833"/>
    </source>
</evidence>
<dbReference type="InterPro" id="IPR027470">
    <property type="entry name" value="Cation_efflux_CTD"/>
</dbReference>
<evidence type="ECO:0000256" key="6">
    <source>
        <dbReference type="ARBA" id="ARBA00022989"/>
    </source>
</evidence>
<dbReference type="PANTHER" id="PTHR45820">
    <property type="entry name" value="FI23527P1"/>
    <property type="match status" value="1"/>
</dbReference>
<evidence type="ECO:0000313" key="12">
    <source>
        <dbReference type="Proteomes" id="UP000075230"/>
    </source>
</evidence>
<gene>
    <name evidence="11" type="ORF">RIB2604_01902980</name>
</gene>
<dbReference type="InterPro" id="IPR036837">
    <property type="entry name" value="Cation_efflux_CTD_sf"/>
</dbReference>
<keyword evidence="3" id="KW-0813">Transport</keyword>
<feature type="domain" description="Cation efflux protein transmembrane" evidence="9">
    <location>
        <begin position="3"/>
        <end position="139"/>
    </location>
</feature>
<organism evidence="11 12">
    <name type="scientific">Aspergillus kawachii</name>
    <name type="common">White koji mold</name>
    <name type="synonym">Aspergillus awamori var. kawachi</name>
    <dbReference type="NCBI Taxonomy" id="1069201"/>
    <lineage>
        <taxon>Eukaryota</taxon>
        <taxon>Fungi</taxon>
        <taxon>Dikarya</taxon>
        <taxon>Ascomycota</taxon>
        <taxon>Pezizomycotina</taxon>
        <taxon>Eurotiomycetes</taxon>
        <taxon>Eurotiomycetidae</taxon>
        <taxon>Eurotiales</taxon>
        <taxon>Aspergillaceae</taxon>
        <taxon>Aspergillus</taxon>
        <taxon>Aspergillus subgen. Circumdati</taxon>
    </lineage>
</organism>
<keyword evidence="5" id="KW-0862">Zinc</keyword>
<dbReference type="GO" id="GO:0016020">
    <property type="term" value="C:membrane"/>
    <property type="evidence" value="ECO:0007669"/>
    <property type="project" value="UniProtKB-SubCell"/>
</dbReference>
<evidence type="ECO:0000256" key="1">
    <source>
        <dbReference type="ARBA" id="ARBA00004141"/>
    </source>
</evidence>
<reference evidence="11 12" key="1">
    <citation type="journal article" date="2016" name="DNA Res.">
        <title>Genome sequence of Aspergillus luchuensis NBRC 4314.</title>
        <authorList>
            <person name="Yamada O."/>
            <person name="Machida M."/>
            <person name="Hosoyama A."/>
            <person name="Goto M."/>
            <person name="Takahashi T."/>
            <person name="Futagami T."/>
            <person name="Yamagata Y."/>
            <person name="Takeuchi M."/>
            <person name="Kobayashi T."/>
            <person name="Koike H."/>
            <person name="Abe K."/>
            <person name="Asai K."/>
            <person name="Arita M."/>
            <person name="Fujita N."/>
            <person name="Fukuda K."/>
            <person name="Higa K."/>
            <person name="Horikawa H."/>
            <person name="Ishikawa T."/>
            <person name="Jinno K."/>
            <person name="Kato Y."/>
            <person name="Kirimura K."/>
            <person name="Mizutani O."/>
            <person name="Nakasone K."/>
            <person name="Sano M."/>
            <person name="Shiraishi Y."/>
            <person name="Tsukahara M."/>
            <person name="Gomi K."/>
        </authorList>
    </citation>
    <scope>NUCLEOTIDE SEQUENCE [LARGE SCALE GENOMIC DNA]</scope>
    <source>
        <strain evidence="11 12">RIB 2604</strain>
    </source>
</reference>
<evidence type="ECO:0000256" key="7">
    <source>
        <dbReference type="ARBA" id="ARBA00023136"/>
    </source>
</evidence>
<name>A0A146FJ73_ASPKA</name>
<reference evidence="12" key="2">
    <citation type="submission" date="2016-02" db="EMBL/GenBank/DDBJ databases">
        <title>Genome sequencing of Aspergillus luchuensis NBRC 4314.</title>
        <authorList>
            <person name="Yamada O."/>
        </authorList>
    </citation>
    <scope>NUCLEOTIDE SEQUENCE [LARGE SCALE GENOMIC DNA]</scope>
    <source>
        <strain evidence="12">RIB 2604</strain>
    </source>
</reference>
<dbReference type="InterPro" id="IPR027469">
    <property type="entry name" value="Cation_efflux_TMD_sf"/>
</dbReference>
<dbReference type="InterPro" id="IPR058533">
    <property type="entry name" value="Cation_efflux_TM"/>
</dbReference>
<evidence type="ECO:0000256" key="4">
    <source>
        <dbReference type="ARBA" id="ARBA00022692"/>
    </source>
</evidence>
<comment type="caution">
    <text evidence="11">The sequence shown here is derived from an EMBL/GenBank/DDBJ whole genome shotgun (WGS) entry which is preliminary data.</text>
</comment>
<sequence>MGAIGLTLNLISATFLHEHHHHDHGHEPSSVALEELPVSTTDDITVPERPGSPNHDNHKHLSHGARTTSHGHDLGMLGVLTHVIGDAANNLGVMAAALVIWFTHYGGRFYADPGTSMGIAIMIMLSSIPLVRRCGLILLESAPNGVDVEDVKHDLEKIPGVLSVHELHIWRLNQHKALASVHVMVSDCSVPSFLKLSKTINECFHAYGIHSTTIQPEMAHPETIAVGRPAVETERVPQIEMSEKCQYGVQTRRGEEGDENKDEDGKCHGEAGSSDLAVTS</sequence>
<evidence type="ECO:0000256" key="2">
    <source>
        <dbReference type="ARBA" id="ARBA00008873"/>
    </source>
</evidence>
<comment type="similarity">
    <text evidence="2">Belongs to the cation diffusion facilitator (CDF) transporter (TC 2.A.4) family. SLC30A subfamily.</text>
</comment>
<keyword evidence="6" id="KW-1133">Transmembrane helix</keyword>
<dbReference type="SUPFAM" id="SSF161111">
    <property type="entry name" value="Cation efflux protein transmembrane domain-like"/>
    <property type="match status" value="1"/>
</dbReference>
<dbReference type="Pfam" id="PF16916">
    <property type="entry name" value="ZT_dimer"/>
    <property type="match status" value="1"/>
</dbReference>
<evidence type="ECO:0000256" key="8">
    <source>
        <dbReference type="SAM" id="MobiDB-lite"/>
    </source>
</evidence>
<protein>
    <submittedName>
        <fullName evidence="11">Zinc/cadmium resistance protein</fullName>
    </submittedName>
</protein>
<dbReference type="Gene3D" id="1.20.1510.10">
    <property type="entry name" value="Cation efflux protein transmembrane domain"/>
    <property type="match status" value="1"/>
</dbReference>
<evidence type="ECO:0000259" key="9">
    <source>
        <dbReference type="Pfam" id="PF01545"/>
    </source>
</evidence>
<keyword evidence="7" id="KW-0472">Membrane</keyword>
<keyword evidence="4" id="KW-0812">Transmembrane</keyword>
<accession>A0A146FJ73</accession>
<evidence type="ECO:0000313" key="11">
    <source>
        <dbReference type="EMBL" id="GAT25343.1"/>
    </source>
</evidence>
<evidence type="ECO:0000259" key="10">
    <source>
        <dbReference type="Pfam" id="PF16916"/>
    </source>
</evidence>
<dbReference type="EMBL" id="BCWF01000019">
    <property type="protein sequence ID" value="GAT25343.1"/>
    <property type="molecule type" value="Genomic_DNA"/>
</dbReference>
<dbReference type="Proteomes" id="UP000075230">
    <property type="component" value="Unassembled WGS sequence"/>
</dbReference>
<dbReference type="Pfam" id="PF01545">
    <property type="entry name" value="Cation_efflux"/>
    <property type="match status" value="1"/>
</dbReference>
<dbReference type="VEuPathDB" id="FungiDB:ASPFODRAFT_48207"/>